<dbReference type="OrthoDB" id="9806267at2"/>
<dbReference type="Pfam" id="PF11741">
    <property type="entry name" value="AMIN"/>
    <property type="match status" value="1"/>
</dbReference>
<dbReference type="SUPFAM" id="SSF53187">
    <property type="entry name" value="Zn-dependent exopeptidases"/>
    <property type="match status" value="1"/>
</dbReference>
<keyword evidence="6" id="KW-0574">Periplasm</keyword>
<evidence type="ECO:0000313" key="12">
    <source>
        <dbReference type="Proteomes" id="UP000004699"/>
    </source>
</evidence>
<dbReference type="Pfam" id="PF01520">
    <property type="entry name" value="Amidase_3"/>
    <property type="match status" value="1"/>
</dbReference>
<dbReference type="Proteomes" id="UP000004699">
    <property type="component" value="Unassembled WGS sequence"/>
</dbReference>
<evidence type="ECO:0000256" key="5">
    <source>
        <dbReference type="ARBA" id="ARBA00022729"/>
    </source>
</evidence>
<dbReference type="PANTHER" id="PTHR30404">
    <property type="entry name" value="N-ACETYLMURAMOYL-L-ALANINE AMIDASE"/>
    <property type="match status" value="1"/>
</dbReference>
<dbReference type="GO" id="GO:0008745">
    <property type="term" value="F:N-acetylmuramoyl-L-alanine amidase activity"/>
    <property type="evidence" value="ECO:0007669"/>
    <property type="project" value="UniProtKB-EC"/>
</dbReference>
<dbReference type="InterPro" id="IPR036779">
    <property type="entry name" value="LysM_dom_sf"/>
</dbReference>
<dbReference type="SMART" id="SM00646">
    <property type="entry name" value="Ami_3"/>
    <property type="match status" value="1"/>
</dbReference>
<dbReference type="SMART" id="SM00257">
    <property type="entry name" value="LysM"/>
    <property type="match status" value="1"/>
</dbReference>
<dbReference type="RefSeq" id="WP_009021690.1">
    <property type="nucleotide sequence ID" value="NZ_DS999411.1"/>
</dbReference>
<dbReference type="SUPFAM" id="SSF54106">
    <property type="entry name" value="LysM domain"/>
    <property type="match status" value="1"/>
</dbReference>
<protein>
    <recommendedName>
        <fullName evidence="9">N-acetylmuramoyl-L-alanine amidase AmiC</fullName>
        <ecNumber evidence="4">3.5.1.28</ecNumber>
    </recommendedName>
</protein>
<dbReference type="Gene3D" id="2.60.40.3500">
    <property type="match status" value="1"/>
</dbReference>
<dbReference type="eggNOG" id="COG0860">
    <property type="taxonomic scope" value="Bacteria"/>
</dbReference>
<evidence type="ECO:0000256" key="8">
    <source>
        <dbReference type="ARBA" id="ARBA00023316"/>
    </source>
</evidence>
<dbReference type="GO" id="GO:0009253">
    <property type="term" value="P:peptidoglycan catabolic process"/>
    <property type="evidence" value="ECO:0007669"/>
    <property type="project" value="InterPro"/>
</dbReference>
<dbReference type="AlphaFoldDB" id="B8KW61"/>
<dbReference type="EC" id="3.5.1.28" evidence="4"/>
<dbReference type="InterPro" id="IPR002508">
    <property type="entry name" value="MurNAc-LAA_cat"/>
</dbReference>
<evidence type="ECO:0000313" key="11">
    <source>
        <dbReference type="EMBL" id="EED36949.1"/>
    </source>
</evidence>
<dbReference type="Gene3D" id="3.10.350.10">
    <property type="entry name" value="LysM domain"/>
    <property type="match status" value="1"/>
</dbReference>
<keyword evidence="7 11" id="KW-0378">Hydrolase</keyword>
<evidence type="ECO:0000256" key="4">
    <source>
        <dbReference type="ARBA" id="ARBA00011901"/>
    </source>
</evidence>
<sequence length="455" mass="49437">MRSETPSPREGSQRVQRYPLWLATLALLYAAFSGNSLASEVKDVRLWRAPDHTRVVLDLSEAVEYSFLELKNPRRLVVDIPNTRFESALNDLPIDNTPINRVRFGIRKGSDLRLVFDLSAEVRPKGFALAPSEQTGHRLVIDLFDVGADGAIEKRPVIKSIDQLSDKRDIIIAIDAGHGGEDPGATGPSRVKEKAVVLAIARKLEARLKRTPGFKPFLIRKGDYYVSLSGRRALARKSQADLFVSIHADAFTKPQAHGASVFALSTRGATSTTAKYLADRENAADLVGGVRLSDKDDVLAGVLTDLSMTATLDNSINLGGLVLKEIGAIARLHKKQVEQAGFVVLKSPDIPSILVETGFISNPSEEQRLASASYQDKMARSIERGIVRWFSSHPPAGTLLASKRSNGNQSYTIARGDTLSGIAQQFNVSVSAIKDRNGLKSNTIKVGQKLVIPGG</sequence>
<dbReference type="InterPro" id="IPR021731">
    <property type="entry name" value="AMIN_dom"/>
</dbReference>
<proteinExistence type="inferred from homology"/>
<dbReference type="GO" id="GO:0071555">
    <property type="term" value="P:cell wall organization"/>
    <property type="evidence" value="ECO:0007669"/>
    <property type="project" value="UniProtKB-KW"/>
</dbReference>
<dbReference type="Pfam" id="PF01476">
    <property type="entry name" value="LysM"/>
    <property type="match status" value="1"/>
</dbReference>
<dbReference type="InterPro" id="IPR050695">
    <property type="entry name" value="N-acetylmuramoyl_amidase_3"/>
</dbReference>
<evidence type="ECO:0000256" key="7">
    <source>
        <dbReference type="ARBA" id="ARBA00022801"/>
    </source>
</evidence>
<name>B8KW61_9GAMM</name>
<dbReference type="EMBL" id="DS999411">
    <property type="protein sequence ID" value="EED36949.1"/>
    <property type="molecule type" value="Genomic_DNA"/>
</dbReference>
<evidence type="ECO:0000256" key="1">
    <source>
        <dbReference type="ARBA" id="ARBA00001561"/>
    </source>
</evidence>
<evidence type="ECO:0000256" key="6">
    <source>
        <dbReference type="ARBA" id="ARBA00022764"/>
    </source>
</evidence>
<dbReference type="PROSITE" id="PS51782">
    <property type="entry name" value="LYSM"/>
    <property type="match status" value="1"/>
</dbReference>
<dbReference type="CDD" id="cd02696">
    <property type="entry name" value="MurNAc-LAA"/>
    <property type="match status" value="1"/>
</dbReference>
<dbReference type="HOGENOM" id="CLU_014322_2_3_6"/>
<dbReference type="InterPro" id="IPR018392">
    <property type="entry name" value="LysM"/>
</dbReference>
<keyword evidence="12" id="KW-1185">Reference proteome</keyword>
<evidence type="ECO:0000259" key="10">
    <source>
        <dbReference type="PROSITE" id="PS51782"/>
    </source>
</evidence>
<evidence type="ECO:0000256" key="2">
    <source>
        <dbReference type="ARBA" id="ARBA00004418"/>
    </source>
</evidence>
<dbReference type="FunFam" id="3.40.630.40:FF:000001">
    <property type="entry name" value="N-acetylmuramoyl-L-alanine amidase"/>
    <property type="match status" value="1"/>
</dbReference>
<gene>
    <name evidence="11" type="ORF">NOR51B_2902</name>
</gene>
<accession>B8KW61</accession>
<feature type="domain" description="LysM" evidence="10">
    <location>
        <begin position="409"/>
        <end position="452"/>
    </location>
</feature>
<dbReference type="CDD" id="cd00118">
    <property type="entry name" value="LysM"/>
    <property type="match status" value="1"/>
</dbReference>
<keyword evidence="8" id="KW-0961">Cell wall biogenesis/degradation</keyword>
<comment type="subcellular location">
    <subcellularLocation>
        <location evidence="2">Periplasm</location>
    </subcellularLocation>
</comment>
<dbReference type="GO" id="GO:0030288">
    <property type="term" value="C:outer membrane-bounded periplasmic space"/>
    <property type="evidence" value="ECO:0007669"/>
    <property type="project" value="TreeGrafter"/>
</dbReference>
<dbReference type="PANTHER" id="PTHR30404:SF0">
    <property type="entry name" value="N-ACETYLMURAMOYL-L-ALANINE AMIDASE AMIC"/>
    <property type="match status" value="1"/>
</dbReference>
<keyword evidence="5" id="KW-0732">Signal</keyword>
<reference evidence="12" key="1">
    <citation type="journal article" date="2013" name="BMC Microbiol.">
        <title>Taxonomy and evolution of bacteriochlorophyll a-containing members of the OM60/NOR5 clade of marine gammaproteobacteria: description of Luminiphilus syltensis gen. nov., sp. nov., reclassification of Haliea rubra as Pseudohaliea rubra gen. nov., comb. nov., and emendation of Chromatocurvus halotolerans.</title>
        <authorList>
            <person name="Spring S."/>
            <person name="Riedel T."/>
            <person name="Sproer C."/>
            <person name="Yan S."/>
            <person name="Harder J."/>
            <person name="Fuchs B.M."/>
        </authorList>
    </citation>
    <scope>NUCLEOTIDE SEQUENCE [LARGE SCALE GENOMIC DNA]</scope>
    <source>
        <strain evidence="12">NOR51-B</strain>
    </source>
</reference>
<comment type="similarity">
    <text evidence="3">Belongs to the N-acetylmuramoyl-L-alanine amidase 3 family.</text>
</comment>
<organism evidence="11 12">
    <name type="scientific">Luminiphilus syltensis NOR5-1B</name>
    <dbReference type="NCBI Taxonomy" id="565045"/>
    <lineage>
        <taxon>Bacteria</taxon>
        <taxon>Pseudomonadati</taxon>
        <taxon>Pseudomonadota</taxon>
        <taxon>Gammaproteobacteria</taxon>
        <taxon>Cellvibrionales</taxon>
        <taxon>Halieaceae</taxon>
        <taxon>Luminiphilus</taxon>
    </lineage>
</organism>
<dbReference type="STRING" id="565045.NOR51B_2902"/>
<comment type="catalytic activity">
    <reaction evidence="1">
        <text>Hydrolyzes the link between N-acetylmuramoyl residues and L-amino acid residues in certain cell-wall glycopeptides.</text>
        <dbReference type="EC" id="3.5.1.28"/>
    </reaction>
</comment>
<evidence type="ECO:0000256" key="9">
    <source>
        <dbReference type="ARBA" id="ARBA00074581"/>
    </source>
</evidence>
<dbReference type="Gene3D" id="3.40.630.40">
    <property type="entry name" value="Zn-dependent exopeptidases"/>
    <property type="match status" value="1"/>
</dbReference>
<evidence type="ECO:0000256" key="3">
    <source>
        <dbReference type="ARBA" id="ARBA00010860"/>
    </source>
</evidence>